<dbReference type="PANTHER" id="PTHR36507">
    <property type="entry name" value="BLL1555 PROTEIN"/>
    <property type="match status" value="1"/>
</dbReference>
<evidence type="ECO:0000313" key="2">
    <source>
        <dbReference type="EMBL" id="MBK0420140.1"/>
    </source>
</evidence>
<dbReference type="Gene3D" id="2.60.40.420">
    <property type="entry name" value="Cupredoxins - blue copper proteins"/>
    <property type="match status" value="1"/>
</dbReference>
<proteinExistence type="predicted"/>
<dbReference type="Pfam" id="PF13473">
    <property type="entry name" value="Cupredoxin_1"/>
    <property type="match status" value="1"/>
</dbReference>
<sequence length="127" mass="13037">MSAGADASRRAVLGGLAGALGLGALTALSGCSAGKPEVVPSDEGVEPAVTVRVIDNAYEPAEVEIAAGAAVRWVFEGPTEHDVVAEDGGFVSELLTEGEYVHVFDESGEYAYDCSIHPEMTGVVRVS</sequence>
<feature type="domain" description="EfeO-type cupredoxin-like" evidence="1">
    <location>
        <begin position="43"/>
        <end position="124"/>
    </location>
</feature>
<name>A0A934UVP8_9MICO</name>
<reference evidence="2" key="1">
    <citation type="submission" date="2020-12" db="EMBL/GenBank/DDBJ databases">
        <title>Leucobacter sp. CAS1, isolated from Chromium sludge.</title>
        <authorList>
            <person name="Xu Z."/>
        </authorList>
    </citation>
    <scope>NUCLEOTIDE SEQUENCE</scope>
    <source>
        <strain evidence="2">CSA1</strain>
    </source>
</reference>
<dbReference type="RefSeq" id="WP_200116275.1">
    <property type="nucleotide sequence ID" value="NZ_JAEHOH010000021.1"/>
</dbReference>
<evidence type="ECO:0000313" key="3">
    <source>
        <dbReference type="Proteomes" id="UP000608530"/>
    </source>
</evidence>
<dbReference type="InterPro" id="IPR028096">
    <property type="entry name" value="EfeO_Cupredoxin"/>
</dbReference>
<accession>A0A934UVP8</accession>
<organism evidence="2 3">
    <name type="scientific">Leucobacter chromiisoli</name>
    <dbReference type="NCBI Taxonomy" id="2796471"/>
    <lineage>
        <taxon>Bacteria</taxon>
        <taxon>Bacillati</taxon>
        <taxon>Actinomycetota</taxon>
        <taxon>Actinomycetes</taxon>
        <taxon>Micrococcales</taxon>
        <taxon>Microbacteriaceae</taxon>
        <taxon>Leucobacter</taxon>
    </lineage>
</organism>
<evidence type="ECO:0000259" key="1">
    <source>
        <dbReference type="Pfam" id="PF13473"/>
    </source>
</evidence>
<dbReference type="AlphaFoldDB" id="A0A934UVP8"/>
<dbReference type="InterPro" id="IPR008972">
    <property type="entry name" value="Cupredoxin"/>
</dbReference>
<comment type="caution">
    <text evidence="2">The sequence shown here is derived from an EMBL/GenBank/DDBJ whole genome shotgun (WGS) entry which is preliminary data.</text>
</comment>
<dbReference type="EMBL" id="JAEHOH010000021">
    <property type="protein sequence ID" value="MBK0420140.1"/>
    <property type="molecule type" value="Genomic_DNA"/>
</dbReference>
<keyword evidence="3" id="KW-1185">Reference proteome</keyword>
<dbReference type="SUPFAM" id="SSF49503">
    <property type="entry name" value="Cupredoxins"/>
    <property type="match status" value="1"/>
</dbReference>
<dbReference type="InterPro" id="IPR052721">
    <property type="entry name" value="ET_Amicyanin"/>
</dbReference>
<protein>
    <submittedName>
        <fullName evidence="2">Cupredoxin domain-containing protein</fullName>
    </submittedName>
</protein>
<dbReference type="PANTHER" id="PTHR36507:SF1">
    <property type="entry name" value="BLL1555 PROTEIN"/>
    <property type="match status" value="1"/>
</dbReference>
<dbReference type="Proteomes" id="UP000608530">
    <property type="component" value="Unassembled WGS sequence"/>
</dbReference>
<gene>
    <name evidence="2" type="ORF">JD276_13970</name>
</gene>